<comment type="caution">
    <text evidence="1">The sequence shown here is derived from an EMBL/GenBank/DDBJ whole genome shotgun (WGS) entry which is preliminary data.</text>
</comment>
<dbReference type="RefSeq" id="WP_162845885.1">
    <property type="nucleotide sequence ID" value="NZ_PTLZ01000002.1"/>
</dbReference>
<organism evidence="1 2">
    <name type="scientific">Herminiimonas fonticola</name>
    <dbReference type="NCBI Taxonomy" id="303380"/>
    <lineage>
        <taxon>Bacteria</taxon>
        <taxon>Pseudomonadati</taxon>
        <taxon>Pseudomonadota</taxon>
        <taxon>Betaproteobacteria</taxon>
        <taxon>Burkholderiales</taxon>
        <taxon>Oxalobacteraceae</taxon>
        <taxon>Herminiimonas</taxon>
    </lineage>
</organism>
<keyword evidence="2" id="KW-1185">Reference proteome</keyword>
<evidence type="ECO:0000313" key="1">
    <source>
        <dbReference type="EMBL" id="TDN89676.1"/>
    </source>
</evidence>
<name>A0A4R6G5E8_9BURK</name>
<dbReference type="InterPro" id="IPR045384">
    <property type="entry name" value="DUF6527"/>
</dbReference>
<dbReference type="Proteomes" id="UP000294737">
    <property type="component" value="Unassembled WGS sequence"/>
</dbReference>
<sequence length="131" mass="15230">MTRLYSISHQYVEYIPEHLLPGVLYISKRFRTASHLCCCGCGMKVVTPLNPAKWSLTDYGPNVSLSPSIGNWNHPCRSHYFIIRNHVRWAGKMSQRQVAAVRQRDHIDVERHAKGKNVVAHLSEIFKRWFK</sequence>
<evidence type="ECO:0000313" key="2">
    <source>
        <dbReference type="Proteomes" id="UP000294737"/>
    </source>
</evidence>
<proteinExistence type="predicted"/>
<accession>A0A4R6G5E8</accession>
<dbReference type="Pfam" id="PF20137">
    <property type="entry name" value="BubE"/>
    <property type="match status" value="1"/>
</dbReference>
<reference evidence="1 2" key="1">
    <citation type="submission" date="2019-03" db="EMBL/GenBank/DDBJ databases">
        <title>Genomic Encyclopedia of Type Strains, Phase IV (KMG-IV): sequencing the most valuable type-strain genomes for metagenomic binning, comparative biology and taxonomic classification.</title>
        <authorList>
            <person name="Goeker M."/>
        </authorList>
    </citation>
    <scope>NUCLEOTIDE SEQUENCE [LARGE SCALE GENOMIC DNA]</scope>
    <source>
        <strain evidence="1 2">DSM 18555</strain>
    </source>
</reference>
<gene>
    <name evidence="1" type="ORF">EV677_1736</name>
</gene>
<protein>
    <submittedName>
        <fullName evidence="1">Uncharacterized protein</fullName>
    </submittedName>
</protein>
<dbReference type="AlphaFoldDB" id="A0A4R6G5E8"/>
<dbReference type="EMBL" id="SNWF01000005">
    <property type="protein sequence ID" value="TDN89676.1"/>
    <property type="molecule type" value="Genomic_DNA"/>
</dbReference>